<organism evidence="1">
    <name type="scientific">hydrothermal vent metagenome</name>
    <dbReference type="NCBI Taxonomy" id="652676"/>
    <lineage>
        <taxon>unclassified sequences</taxon>
        <taxon>metagenomes</taxon>
        <taxon>ecological metagenomes</taxon>
    </lineage>
</organism>
<evidence type="ECO:0000313" key="1">
    <source>
        <dbReference type="EMBL" id="VAX41210.1"/>
    </source>
</evidence>
<name>A0A3B1DZN3_9ZZZZ</name>
<sequence length="446" mass="50487">MKLNRNFFGKNLLKLSLAAICSVVLGFNDVQAESKKVEMKIEKPHNRVIRVSKRMIQVRRGRRPVVTQRPEKITVQTKPKYQNVEGGKASSPADDRGLQLTIQPEKKSFNVKEPLAFTVTLKNTSQKNIMLHGGELLGLSPKLVVANMKSAAQWTIQGDFSKSKEIKSIVLKPGEEIQRTLVATPATQQIGKPVRIMPFGGIRPNIKGRPIQIKINGMKIKLKNAIPQKQPAPKRAKPVRIRRLLPNKAKAVQPKNAEKSNKEQARIQQLAPRFAICGVVWVIPPASALGFTLPCGKGECRARLFLEFKESPNKKKLAAPYWAGKIVSQPVDFEVAEYAVIIDHRKKKTKIKPILNREKPIEFDLVVSRKIAEKHHFSFKKMDQYFGKVMMSKHKYSRKWEGDKFIIGMSELPSHLEYILKASLVNDKQEKIVIGKIVNVMNKKVR</sequence>
<gene>
    <name evidence="1" type="ORF">MNBD_PLANCTO02-338</name>
</gene>
<proteinExistence type="predicted"/>
<protein>
    <submittedName>
        <fullName evidence="1">Uncharacterized protein</fullName>
    </submittedName>
</protein>
<dbReference type="EMBL" id="UOGL01000520">
    <property type="protein sequence ID" value="VAX41210.1"/>
    <property type="molecule type" value="Genomic_DNA"/>
</dbReference>
<reference evidence="1" key="1">
    <citation type="submission" date="2018-06" db="EMBL/GenBank/DDBJ databases">
        <authorList>
            <person name="Zhirakovskaya E."/>
        </authorList>
    </citation>
    <scope>NUCLEOTIDE SEQUENCE</scope>
</reference>
<dbReference type="AlphaFoldDB" id="A0A3B1DZN3"/>
<accession>A0A3B1DZN3</accession>